<accession>A0A7S2V4Q1</accession>
<dbReference type="AlphaFoldDB" id="A0A7S2V4Q1"/>
<evidence type="ECO:0000313" key="2">
    <source>
        <dbReference type="EMBL" id="CAD9872402.1"/>
    </source>
</evidence>
<dbReference type="EMBL" id="HBHR01021025">
    <property type="protein sequence ID" value="CAD9872402.1"/>
    <property type="molecule type" value="Transcribed_RNA"/>
</dbReference>
<proteinExistence type="predicted"/>
<protein>
    <submittedName>
        <fullName evidence="2">Uncharacterized protein</fullName>
    </submittedName>
</protein>
<gene>
    <name evidence="2" type="ORF">FJAP1339_LOCUS10674</name>
</gene>
<name>A0A7S2V4Q1_9STRA</name>
<organism evidence="2">
    <name type="scientific">Fibrocapsa japonica</name>
    <dbReference type="NCBI Taxonomy" id="94617"/>
    <lineage>
        <taxon>Eukaryota</taxon>
        <taxon>Sar</taxon>
        <taxon>Stramenopiles</taxon>
        <taxon>Ochrophyta</taxon>
        <taxon>Raphidophyceae</taxon>
        <taxon>Chattonellales</taxon>
        <taxon>Chattonellaceae</taxon>
        <taxon>Fibrocapsa</taxon>
    </lineage>
</organism>
<feature type="compositionally biased region" description="Basic residues" evidence="1">
    <location>
        <begin position="1"/>
        <end position="12"/>
    </location>
</feature>
<reference evidence="2" key="1">
    <citation type="submission" date="2021-01" db="EMBL/GenBank/DDBJ databases">
        <authorList>
            <person name="Corre E."/>
            <person name="Pelletier E."/>
            <person name="Niang G."/>
            <person name="Scheremetjew M."/>
            <person name="Finn R."/>
            <person name="Kale V."/>
            <person name="Holt S."/>
            <person name="Cochrane G."/>
            <person name="Meng A."/>
            <person name="Brown T."/>
            <person name="Cohen L."/>
        </authorList>
    </citation>
    <scope>NUCLEOTIDE SEQUENCE</scope>
    <source>
        <strain evidence="2">CCMP1661</strain>
    </source>
</reference>
<sequence length="99" mass="10568">MLTYGKKKKKNKNGACKSRVAAKSGSQQAYHYISEISPHLPAHFGTALGVSQLATTVVVVFVDGEEVKSRIRWPTYVLAVAGGDCCSTDTAGSKTTLCF</sequence>
<evidence type="ECO:0000256" key="1">
    <source>
        <dbReference type="SAM" id="MobiDB-lite"/>
    </source>
</evidence>
<feature type="region of interest" description="Disordered" evidence="1">
    <location>
        <begin position="1"/>
        <end position="20"/>
    </location>
</feature>